<dbReference type="AlphaFoldDB" id="A0A9D1Q713"/>
<dbReference type="InterPro" id="IPR002104">
    <property type="entry name" value="Integrase_catalytic"/>
</dbReference>
<evidence type="ECO:0000313" key="6">
    <source>
        <dbReference type="Proteomes" id="UP000823933"/>
    </source>
</evidence>
<feature type="domain" description="Tyr recombinase" evidence="4">
    <location>
        <begin position="1"/>
        <end position="124"/>
    </location>
</feature>
<keyword evidence="2" id="KW-0238">DNA-binding</keyword>
<dbReference type="InterPro" id="IPR013762">
    <property type="entry name" value="Integrase-like_cat_sf"/>
</dbReference>
<reference evidence="5" key="2">
    <citation type="submission" date="2021-04" db="EMBL/GenBank/DDBJ databases">
        <authorList>
            <person name="Gilroy R."/>
        </authorList>
    </citation>
    <scope>NUCLEOTIDE SEQUENCE</scope>
    <source>
        <strain evidence="5">ChiHcolR34-3080</strain>
    </source>
</reference>
<dbReference type="PANTHER" id="PTHR30349:SF41">
    <property type="entry name" value="INTEGRASE_RECOMBINASE PROTEIN MJ0367-RELATED"/>
    <property type="match status" value="1"/>
</dbReference>
<name>A0A9D1Q713_9FIRM</name>
<comment type="caution">
    <text evidence="5">The sequence shown here is derived from an EMBL/GenBank/DDBJ whole genome shotgun (WGS) entry which is preliminary data.</text>
</comment>
<comment type="similarity">
    <text evidence="1">Belongs to the 'phage' integrase family.</text>
</comment>
<reference evidence="5" key="1">
    <citation type="journal article" date="2021" name="PeerJ">
        <title>Extensive microbial diversity within the chicken gut microbiome revealed by metagenomics and culture.</title>
        <authorList>
            <person name="Gilroy R."/>
            <person name="Ravi A."/>
            <person name="Getino M."/>
            <person name="Pursley I."/>
            <person name="Horton D.L."/>
            <person name="Alikhan N.F."/>
            <person name="Baker D."/>
            <person name="Gharbi K."/>
            <person name="Hall N."/>
            <person name="Watson M."/>
            <person name="Adriaenssens E.M."/>
            <person name="Foster-Nyarko E."/>
            <person name="Jarju S."/>
            <person name="Secka A."/>
            <person name="Antonio M."/>
            <person name="Oren A."/>
            <person name="Chaudhuri R.R."/>
            <person name="La Ragione R."/>
            <person name="Hildebrand F."/>
            <person name="Pallen M.J."/>
        </authorList>
    </citation>
    <scope>NUCLEOTIDE SEQUENCE</scope>
    <source>
        <strain evidence="5">ChiHcolR34-3080</strain>
    </source>
</reference>
<keyword evidence="3" id="KW-0233">DNA recombination</keyword>
<dbReference type="InterPro" id="IPR011010">
    <property type="entry name" value="DNA_brk_join_enz"/>
</dbReference>
<dbReference type="Pfam" id="PF00589">
    <property type="entry name" value="Phage_integrase"/>
    <property type="match status" value="1"/>
</dbReference>
<sequence length="147" mass="16056">MPLLSLFSCLLLYHNIFILDTPPIPAPLREILLDTPHLSASIVTAADGGPMTRSAFAKMWAKVTRAVSFHLTPHMLRHTYATTLYHAGVDLRTAQRLLGHSSIQMTADIYTHLEAEDALSAAGQIDQYLASLPVSEGKSSQKVVNFG</sequence>
<dbReference type="EMBL" id="DXHQ01000011">
    <property type="protein sequence ID" value="HIW07945.1"/>
    <property type="molecule type" value="Genomic_DNA"/>
</dbReference>
<protein>
    <submittedName>
        <fullName evidence="5">Tyrosine-type recombinase/integrase</fullName>
    </submittedName>
</protein>
<dbReference type="Proteomes" id="UP000823933">
    <property type="component" value="Unassembled WGS sequence"/>
</dbReference>
<dbReference type="SUPFAM" id="SSF56349">
    <property type="entry name" value="DNA breaking-rejoining enzymes"/>
    <property type="match status" value="1"/>
</dbReference>
<dbReference type="InterPro" id="IPR050090">
    <property type="entry name" value="Tyrosine_recombinase_XerCD"/>
</dbReference>
<gene>
    <name evidence="5" type="ORF">H9890_00920</name>
</gene>
<dbReference type="PANTHER" id="PTHR30349">
    <property type="entry name" value="PHAGE INTEGRASE-RELATED"/>
    <property type="match status" value="1"/>
</dbReference>
<evidence type="ECO:0000313" key="5">
    <source>
        <dbReference type="EMBL" id="HIW07945.1"/>
    </source>
</evidence>
<organism evidence="5 6">
    <name type="scientific">Candidatus Faecalibacterium intestinigallinarum</name>
    <dbReference type="NCBI Taxonomy" id="2838581"/>
    <lineage>
        <taxon>Bacteria</taxon>
        <taxon>Bacillati</taxon>
        <taxon>Bacillota</taxon>
        <taxon>Clostridia</taxon>
        <taxon>Eubacteriales</taxon>
        <taxon>Oscillospiraceae</taxon>
        <taxon>Faecalibacterium</taxon>
    </lineage>
</organism>
<dbReference type="Gene3D" id="1.10.443.10">
    <property type="entry name" value="Intergrase catalytic core"/>
    <property type="match status" value="1"/>
</dbReference>
<dbReference type="PROSITE" id="PS51898">
    <property type="entry name" value="TYR_RECOMBINASE"/>
    <property type="match status" value="1"/>
</dbReference>
<dbReference type="GO" id="GO:0003677">
    <property type="term" value="F:DNA binding"/>
    <property type="evidence" value="ECO:0007669"/>
    <property type="project" value="UniProtKB-KW"/>
</dbReference>
<evidence type="ECO:0000256" key="3">
    <source>
        <dbReference type="ARBA" id="ARBA00023172"/>
    </source>
</evidence>
<accession>A0A9D1Q713</accession>
<dbReference type="GO" id="GO:0015074">
    <property type="term" value="P:DNA integration"/>
    <property type="evidence" value="ECO:0007669"/>
    <property type="project" value="InterPro"/>
</dbReference>
<evidence type="ECO:0000256" key="1">
    <source>
        <dbReference type="ARBA" id="ARBA00008857"/>
    </source>
</evidence>
<evidence type="ECO:0000259" key="4">
    <source>
        <dbReference type="PROSITE" id="PS51898"/>
    </source>
</evidence>
<dbReference type="GO" id="GO:0006310">
    <property type="term" value="P:DNA recombination"/>
    <property type="evidence" value="ECO:0007669"/>
    <property type="project" value="UniProtKB-KW"/>
</dbReference>
<proteinExistence type="inferred from homology"/>
<evidence type="ECO:0000256" key="2">
    <source>
        <dbReference type="ARBA" id="ARBA00023125"/>
    </source>
</evidence>